<dbReference type="Pfam" id="PF02446">
    <property type="entry name" value="Glyco_hydro_77"/>
    <property type="match status" value="2"/>
</dbReference>
<comment type="catalytic activity">
    <reaction evidence="1 10">
        <text>Transfers a segment of a (1-&gt;4)-alpha-D-glucan to a new position in an acceptor, which may be glucose or a (1-&gt;4)-alpha-D-glucan.</text>
        <dbReference type="EC" id="2.4.1.25"/>
    </reaction>
</comment>
<evidence type="ECO:0000313" key="11">
    <source>
        <dbReference type="EMBL" id="MFG6109698.1"/>
    </source>
</evidence>
<dbReference type="InterPro" id="IPR003385">
    <property type="entry name" value="Glyco_hydro_77"/>
</dbReference>
<evidence type="ECO:0000256" key="6">
    <source>
        <dbReference type="ARBA" id="ARBA00022679"/>
    </source>
</evidence>
<keyword evidence="12" id="KW-1185">Reference proteome</keyword>
<dbReference type="EC" id="2.4.1.25" evidence="3 10"/>
<dbReference type="EMBL" id="JBHGCJ010000007">
    <property type="protein sequence ID" value="MFG6109698.1"/>
    <property type="molecule type" value="Genomic_DNA"/>
</dbReference>
<accession>A0ABW7CXM1</accession>
<dbReference type="InterPro" id="IPR017853">
    <property type="entry name" value="GH"/>
</dbReference>
<name>A0ABW7CXM1_9GAMM</name>
<reference evidence="11 12" key="1">
    <citation type="submission" date="2024-09" db="EMBL/GenBank/DDBJ databases">
        <authorList>
            <consortium name="All-Russian atlas of soil microorganisms"/>
            <consortium name="as a basis for the search for new antimicrobial producers and enzymes with unique properties"/>
            <person name="Sokolova E.A."/>
            <person name="Voronina E.N."/>
        </authorList>
    </citation>
    <scope>NUCLEOTIDE SEQUENCE [LARGE SCALE GENOMIC DNA]</scope>
    <source>
        <strain evidence="11 12">AF-22b-331.1</strain>
    </source>
</reference>
<dbReference type="PANTHER" id="PTHR32438:SF5">
    <property type="entry name" value="4-ALPHA-GLUCANOTRANSFERASE DPE1, CHLOROPLASTIC_AMYLOPLASTIC"/>
    <property type="match status" value="1"/>
</dbReference>
<evidence type="ECO:0000256" key="1">
    <source>
        <dbReference type="ARBA" id="ARBA00000439"/>
    </source>
</evidence>
<proteinExistence type="inferred from homology"/>
<evidence type="ECO:0000256" key="5">
    <source>
        <dbReference type="ARBA" id="ARBA00022676"/>
    </source>
</evidence>
<keyword evidence="6 10" id="KW-0808">Transferase</keyword>
<evidence type="ECO:0000256" key="3">
    <source>
        <dbReference type="ARBA" id="ARBA00012560"/>
    </source>
</evidence>
<dbReference type="SUPFAM" id="SSF51445">
    <property type="entry name" value="(Trans)glycosidases"/>
    <property type="match status" value="1"/>
</dbReference>
<evidence type="ECO:0000256" key="8">
    <source>
        <dbReference type="ARBA" id="ARBA00031423"/>
    </source>
</evidence>
<dbReference type="RefSeq" id="WP_394163486.1">
    <property type="nucleotide sequence ID" value="NZ_JBHGCJ010000007.1"/>
</dbReference>
<comment type="similarity">
    <text evidence="2 10">Belongs to the disproportionating enzyme family.</text>
</comment>
<comment type="caution">
    <text evidence="11">The sequence shown here is derived from an EMBL/GenBank/DDBJ whole genome shotgun (WGS) entry which is preliminary data.</text>
</comment>
<evidence type="ECO:0000256" key="10">
    <source>
        <dbReference type="RuleBase" id="RU361207"/>
    </source>
</evidence>
<sequence>MTTAADELAGLAAAVGVMVDWHDIHGVARRVEPDTLVAVLDALEWRAATTAQRADSLRRCAAERAQPRLRTAQAGARIVVGSPDAGPGQWCDEAGDTEPAHQDVEGGWRCPQRPGYWTLRVGAQAHAVAVAPARCFGVDDATGAATPRRWGASLQVYAGRSPSDAGIGDSAGTAAWCRRVRAAGGDALALSPLHAAGRIEPLFSPYSPSDRRYLEPIYTAPPPWLREDDPALDAPASTADGLIDWAGAAAFKWARLARWHAAMHAAPDAIRDDLHRHRQAGGADLERFAIFNAAVLGQPDPALQTFAQWLSTRSWSQVQHRAHASGMALGLIADLAVGFVPDGAEAAAAGDTALRGLVIGAPPDAFAPHGQVWGVSSYSPDGLRRTGFAPFIALLRAVMRDRGGVRIDHILGLQRLWVVPQGAGSDAGAYLRYPLEDLLNLLALESWRHRCIVIGEDLGVVPDGIRQRLAERGVLGMDVLAFARAADGEFLPPNLWRTMAVATTGTHDLPTLVGWQRGEDIAVRAQLGQEDPAATAQAMERRREEAAQLASAVGADTLCPEALHDAALAFVAAGPAPLALLPVEDALGLREQVNLPGTVAVYPNWRHRLPLPLPRRTLHAALRRFATARGGEH</sequence>
<evidence type="ECO:0000256" key="2">
    <source>
        <dbReference type="ARBA" id="ARBA00005684"/>
    </source>
</evidence>
<evidence type="ECO:0000256" key="7">
    <source>
        <dbReference type="ARBA" id="ARBA00023277"/>
    </source>
</evidence>
<dbReference type="NCBIfam" id="TIGR00217">
    <property type="entry name" value="malQ"/>
    <property type="match status" value="1"/>
</dbReference>
<gene>
    <name evidence="11" type="primary">malQ</name>
    <name evidence="11" type="ORF">ACEU0G_003716</name>
</gene>
<dbReference type="PANTHER" id="PTHR32438">
    <property type="entry name" value="4-ALPHA-GLUCANOTRANSFERASE DPE1, CHLOROPLASTIC/AMYLOPLASTIC"/>
    <property type="match status" value="1"/>
</dbReference>
<organism evidence="11 12">
    <name type="scientific">Stenotrophomonas nematodicola</name>
    <dbReference type="NCBI Taxonomy" id="2656746"/>
    <lineage>
        <taxon>Bacteria</taxon>
        <taxon>Pseudomonadati</taxon>
        <taxon>Pseudomonadota</taxon>
        <taxon>Gammaproteobacteria</taxon>
        <taxon>Lysobacterales</taxon>
        <taxon>Lysobacteraceae</taxon>
        <taxon>Stenotrophomonas</taxon>
    </lineage>
</organism>
<dbReference type="GO" id="GO:0004134">
    <property type="term" value="F:4-alpha-glucanotransferase activity"/>
    <property type="evidence" value="ECO:0007669"/>
    <property type="project" value="UniProtKB-EC"/>
</dbReference>
<dbReference type="Gene3D" id="3.20.20.80">
    <property type="entry name" value="Glycosidases"/>
    <property type="match status" value="2"/>
</dbReference>
<dbReference type="Proteomes" id="UP001605261">
    <property type="component" value="Unassembled WGS sequence"/>
</dbReference>
<evidence type="ECO:0000256" key="9">
    <source>
        <dbReference type="ARBA" id="ARBA00031501"/>
    </source>
</evidence>
<evidence type="ECO:0000313" key="12">
    <source>
        <dbReference type="Proteomes" id="UP001605261"/>
    </source>
</evidence>
<keyword evidence="5 10" id="KW-0328">Glycosyltransferase</keyword>
<evidence type="ECO:0000256" key="4">
    <source>
        <dbReference type="ARBA" id="ARBA00020295"/>
    </source>
</evidence>
<keyword evidence="7 10" id="KW-0119">Carbohydrate metabolism</keyword>
<protein>
    <recommendedName>
        <fullName evidence="4 10">4-alpha-glucanotransferase</fullName>
        <ecNumber evidence="3 10">2.4.1.25</ecNumber>
    </recommendedName>
    <alternativeName>
        <fullName evidence="8 10">Amylomaltase</fullName>
    </alternativeName>
    <alternativeName>
        <fullName evidence="9 10">Disproportionating enzyme</fullName>
    </alternativeName>
</protein>